<accession>A0ABR4A958</accession>
<gene>
    <name evidence="2" type="ORF">N7G274_005439</name>
</gene>
<organism evidence="2 3">
    <name type="scientific">Stereocaulon virgatum</name>
    <dbReference type="NCBI Taxonomy" id="373712"/>
    <lineage>
        <taxon>Eukaryota</taxon>
        <taxon>Fungi</taxon>
        <taxon>Dikarya</taxon>
        <taxon>Ascomycota</taxon>
        <taxon>Pezizomycotina</taxon>
        <taxon>Lecanoromycetes</taxon>
        <taxon>OSLEUM clade</taxon>
        <taxon>Lecanoromycetidae</taxon>
        <taxon>Lecanorales</taxon>
        <taxon>Lecanorineae</taxon>
        <taxon>Stereocaulaceae</taxon>
        <taxon>Stereocaulon</taxon>
    </lineage>
</organism>
<keyword evidence="3" id="KW-1185">Reference proteome</keyword>
<evidence type="ECO:0000313" key="3">
    <source>
        <dbReference type="Proteomes" id="UP001590950"/>
    </source>
</evidence>
<reference evidence="2 3" key="1">
    <citation type="submission" date="2024-09" db="EMBL/GenBank/DDBJ databases">
        <title>Rethinking Asexuality: The Enigmatic Case of Functional Sexual Genes in Lepraria (Stereocaulaceae).</title>
        <authorList>
            <person name="Doellman M."/>
            <person name="Sun Y."/>
            <person name="Barcenas-Pena A."/>
            <person name="Lumbsch H.T."/>
            <person name="Grewe F."/>
        </authorList>
    </citation>
    <scope>NUCLEOTIDE SEQUENCE [LARGE SCALE GENOMIC DNA]</scope>
    <source>
        <strain evidence="2 3">Mercado 3170</strain>
    </source>
</reference>
<dbReference type="Proteomes" id="UP001590950">
    <property type="component" value="Unassembled WGS sequence"/>
</dbReference>
<feature type="compositionally biased region" description="Basic and acidic residues" evidence="1">
    <location>
        <begin position="384"/>
        <end position="397"/>
    </location>
</feature>
<feature type="region of interest" description="Disordered" evidence="1">
    <location>
        <begin position="481"/>
        <end position="529"/>
    </location>
</feature>
<feature type="region of interest" description="Disordered" evidence="1">
    <location>
        <begin position="1"/>
        <end position="457"/>
    </location>
</feature>
<dbReference type="EMBL" id="JBEFKJ010000016">
    <property type="protein sequence ID" value="KAL2041655.1"/>
    <property type="molecule type" value="Genomic_DNA"/>
</dbReference>
<comment type="caution">
    <text evidence="2">The sequence shown here is derived from an EMBL/GenBank/DDBJ whole genome shotgun (WGS) entry which is preliminary data.</text>
</comment>
<proteinExistence type="predicted"/>
<evidence type="ECO:0000256" key="1">
    <source>
        <dbReference type="SAM" id="MobiDB-lite"/>
    </source>
</evidence>
<sequence>MDRGRDRRYHDDDRPLGGESYRPSDRNGAPRSDYRGYRSPPRRGRTPEPHKDSYAPGADRRRSRSPAYRGRDGGSYRGRPRSPPRAYSPRREVRARSPLPRTRRYSRSPVGRPRSPPMRREPSPYHRPRSPLPTKRERMVSPPRDKYERRDYSPPRHPRPRFPNENNYRPGERSPSPLRRSEHISRIASPISSRRSSPHMHPDRIPNTASGAHTPASRGGRAPPAGPRDTGYRDRSPPRRGYSPVPISPPREPLSYRTRSPIVRERDESRNGNTPAAWSDAQMAPSGPSGYRNGDTRPPPSGPARRDSYARESPSGPPPAAPISMSAHNRPTSANLLAAPTRPRGGPSFGGRGDSRDHQYGGTPAYRGGRPPPASPYHGPPSRGHYDSRSHPGDHVPHGPRGSHHGPPSSYEAPFRAPPPFRSNNSSSTTYPRTQRFTNHLASVPAIKDGGETLPSAFDPAAKKRLAELEEGRKKLLEQIDEKQREKRKELREWGSRERESRRDGLRSELAEEALDAMSGEGVGTGTAF</sequence>
<feature type="compositionally biased region" description="Basic and acidic residues" evidence="1">
    <location>
        <begin position="481"/>
        <end position="510"/>
    </location>
</feature>
<name>A0ABR4A958_9LECA</name>
<feature type="compositionally biased region" description="Pro residues" evidence="1">
    <location>
        <begin position="370"/>
        <end position="379"/>
    </location>
</feature>
<feature type="compositionally biased region" description="Basic and acidic residues" evidence="1">
    <location>
        <begin position="1"/>
        <end position="16"/>
    </location>
</feature>
<evidence type="ECO:0000313" key="2">
    <source>
        <dbReference type="EMBL" id="KAL2041655.1"/>
    </source>
</evidence>
<protein>
    <submittedName>
        <fullName evidence="2">Uncharacterized protein</fullName>
    </submittedName>
</protein>
<feature type="compositionally biased region" description="Basic and acidic residues" evidence="1">
    <location>
        <begin position="134"/>
        <end position="154"/>
    </location>
</feature>
<feature type="compositionally biased region" description="Low complexity" evidence="1">
    <location>
        <begin position="186"/>
        <end position="195"/>
    </location>
</feature>
<feature type="compositionally biased region" description="Polar residues" evidence="1">
    <location>
        <begin position="422"/>
        <end position="441"/>
    </location>
</feature>